<organism evidence="6 7">
    <name type="scientific">Candidatus Viadribacter manganicus</name>
    <dbReference type="NCBI Taxonomy" id="1759059"/>
    <lineage>
        <taxon>Bacteria</taxon>
        <taxon>Pseudomonadati</taxon>
        <taxon>Pseudomonadota</taxon>
        <taxon>Alphaproteobacteria</taxon>
        <taxon>Hyphomonadales</taxon>
        <taxon>Hyphomonadaceae</taxon>
        <taxon>Candidatus Viadribacter</taxon>
    </lineage>
</organism>
<keyword evidence="7" id="KW-1185">Reference proteome</keyword>
<evidence type="ECO:0000256" key="2">
    <source>
        <dbReference type="ARBA" id="ARBA00022692"/>
    </source>
</evidence>
<evidence type="ECO:0008006" key="8">
    <source>
        <dbReference type="Google" id="ProtNLM"/>
    </source>
</evidence>
<reference evidence="6 7" key="1">
    <citation type="submission" date="2015-11" db="EMBL/GenBank/DDBJ databases">
        <title>Whole-Genome Sequence of Candidatus Oderbacter manganicum from the National Park Lower Oder Valley, Germany.</title>
        <authorList>
            <person name="Braun B."/>
            <person name="Liere K."/>
            <person name="Szewzyk U."/>
        </authorList>
    </citation>
    <scope>NUCLEOTIDE SEQUENCE [LARGE SCALE GENOMIC DNA]</scope>
    <source>
        <strain evidence="6 7">OTSz_A_272</strain>
    </source>
</reference>
<dbReference type="InterPro" id="IPR016410">
    <property type="entry name" value="Phage_imm"/>
</dbReference>
<evidence type="ECO:0000256" key="4">
    <source>
        <dbReference type="ARBA" id="ARBA00023136"/>
    </source>
</evidence>
<dbReference type="Proteomes" id="UP000092498">
    <property type="component" value="Chromosome"/>
</dbReference>
<evidence type="ECO:0000256" key="5">
    <source>
        <dbReference type="SAM" id="Phobius"/>
    </source>
</evidence>
<proteinExistence type="predicted"/>
<dbReference type="KEGG" id="cbot:ATE48_12080"/>
<dbReference type="OrthoDB" id="9814116at2"/>
<evidence type="ECO:0000256" key="1">
    <source>
        <dbReference type="ARBA" id="ARBA00004141"/>
    </source>
</evidence>
<dbReference type="SUPFAM" id="SSF144083">
    <property type="entry name" value="Magnesium transport protein CorA, transmembrane region"/>
    <property type="match status" value="1"/>
</dbReference>
<dbReference type="InterPro" id="IPR045863">
    <property type="entry name" value="CorA_TM1_TM2"/>
</dbReference>
<dbReference type="AlphaFoldDB" id="A0A1B1AJ67"/>
<accession>A0A1B1AJ67</accession>
<comment type="subcellular location">
    <subcellularLocation>
        <location evidence="1">Membrane</location>
        <topology evidence="1">Multi-pass membrane protein</topology>
    </subcellularLocation>
</comment>
<feature type="transmembrane region" description="Helical" evidence="5">
    <location>
        <begin position="12"/>
        <end position="31"/>
    </location>
</feature>
<name>A0A1B1AJ67_9PROT</name>
<sequence>MLWSRTSPVSPIVTLTILTAFFFLPTIIAGARGHNALAIFLLNFFFGWTVIGWFWALIWAVTDKPRVEYIYAVR</sequence>
<evidence type="ECO:0000313" key="6">
    <source>
        <dbReference type="EMBL" id="ANP46602.1"/>
    </source>
</evidence>
<dbReference type="Pfam" id="PF14373">
    <property type="entry name" value="Imm_superinfect"/>
    <property type="match status" value="1"/>
</dbReference>
<protein>
    <recommendedName>
        <fullName evidence="8">Superinfection immunity protein</fullName>
    </recommendedName>
</protein>
<evidence type="ECO:0000256" key="3">
    <source>
        <dbReference type="ARBA" id="ARBA00022989"/>
    </source>
</evidence>
<dbReference type="EMBL" id="CP013244">
    <property type="protein sequence ID" value="ANP46602.1"/>
    <property type="molecule type" value="Genomic_DNA"/>
</dbReference>
<dbReference type="GO" id="GO:0016020">
    <property type="term" value="C:membrane"/>
    <property type="evidence" value="ECO:0007669"/>
    <property type="project" value="UniProtKB-SubCell"/>
</dbReference>
<feature type="transmembrane region" description="Helical" evidence="5">
    <location>
        <begin position="37"/>
        <end position="61"/>
    </location>
</feature>
<keyword evidence="4 5" id="KW-0472">Membrane</keyword>
<gene>
    <name evidence="6" type="ORF">ATE48_12080</name>
</gene>
<evidence type="ECO:0000313" key="7">
    <source>
        <dbReference type="Proteomes" id="UP000092498"/>
    </source>
</evidence>
<keyword evidence="3 5" id="KW-1133">Transmembrane helix</keyword>
<keyword evidence="2 5" id="KW-0812">Transmembrane</keyword>
<dbReference type="InParanoid" id="A0A1B1AJ67"/>